<reference evidence="2 3" key="1">
    <citation type="submission" date="2021-11" db="EMBL/GenBank/DDBJ databases">
        <title>Draft genome sequence of Actinomycetospora sp. SF1 isolated from the rhizosphere soil.</title>
        <authorList>
            <person name="Duangmal K."/>
            <person name="Chantavorakit T."/>
        </authorList>
    </citation>
    <scope>NUCLEOTIDE SEQUENCE [LARGE SCALE GENOMIC DNA]</scope>
    <source>
        <strain evidence="2 3">TBRC 5722</strain>
    </source>
</reference>
<gene>
    <name evidence="2" type="ORF">LQ327_31255</name>
</gene>
<keyword evidence="3" id="KW-1185">Reference proteome</keyword>
<dbReference type="InterPro" id="IPR006073">
    <property type="entry name" value="GTP-bd"/>
</dbReference>
<evidence type="ECO:0000313" key="3">
    <source>
        <dbReference type="Proteomes" id="UP001199469"/>
    </source>
</evidence>
<protein>
    <submittedName>
        <fullName evidence="2">Dynamin family protein</fullName>
    </submittedName>
</protein>
<name>A0ABS8PLK5_9PSEU</name>
<proteinExistence type="predicted"/>
<dbReference type="InterPro" id="IPR027417">
    <property type="entry name" value="P-loop_NTPase"/>
</dbReference>
<evidence type="ECO:0000259" key="1">
    <source>
        <dbReference type="Pfam" id="PF01926"/>
    </source>
</evidence>
<dbReference type="PANTHER" id="PTHR43681:SF1">
    <property type="entry name" value="SARCALUMENIN"/>
    <property type="match status" value="1"/>
</dbReference>
<dbReference type="RefSeq" id="WP_230740252.1">
    <property type="nucleotide sequence ID" value="NZ_JAJNDB010000010.1"/>
</dbReference>
<dbReference type="Gene3D" id="3.40.50.300">
    <property type="entry name" value="P-loop containing nucleotide triphosphate hydrolases"/>
    <property type="match status" value="1"/>
</dbReference>
<evidence type="ECO:0000313" key="2">
    <source>
        <dbReference type="EMBL" id="MCD2197859.1"/>
    </source>
</evidence>
<accession>A0ABS8PLK5</accession>
<organism evidence="2 3">
    <name type="scientific">Actinomycetospora endophytica</name>
    <dbReference type="NCBI Taxonomy" id="2291215"/>
    <lineage>
        <taxon>Bacteria</taxon>
        <taxon>Bacillati</taxon>
        <taxon>Actinomycetota</taxon>
        <taxon>Actinomycetes</taxon>
        <taxon>Pseudonocardiales</taxon>
        <taxon>Pseudonocardiaceae</taxon>
        <taxon>Actinomycetospora</taxon>
    </lineage>
</organism>
<sequence>MTAPDPSGLVGAARHVVDGALRLYGTGPADPATSWARSVLHDARARLDEPLRVALAGTLKAGKSTLLNALVGERIAATDAGECTRLVTWYRDAPSAAVVREDVDGRRATVPFARDGEGLRIDLGGIGDPGRVGRLLVDWPSRGLAQATLVDTPGLDSIRETNSRRTLSFVTPDDRPSGADAVVYLMRHAHRNDVGFLEAFADLAQGGAGGLGAVGASGTVVVLSRADEVGGGGLDAVTTAGQVAQSYREDPALRSLCQTVVAVDGLLAETARTLRQSEFTALRALARAPRAEVDALLLSADRFTVAEPPAVVAEALASDPDGVRLDEPARRALMERFGVFGIRSATTVLRRGARTGRGVVDSPSLAEELVRRSGLEELREALVSRVLGRRDVHQARSALLAVDLVLGRAPRPDAGPVAAELERLLSGAHAFTEQRLLAALRQGQVTMPEGTAAEAERLLGGDGPGAAERLGLAPGSAEVRAAALEALDRWRVRAESPLTSRAAAEVARAVVRSCEGVLGGYGS</sequence>
<dbReference type="Pfam" id="PF01926">
    <property type="entry name" value="MMR_HSR1"/>
    <property type="match status" value="1"/>
</dbReference>
<feature type="domain" description="G" evidence="1">
    <location>
        <begin position="52"/>
        <end position="187"/>
    </location>
</feature>
<dbReference type="InterPro" id="IPR051943">
    <property type="entry name" value="TRAFAC_Dynamin-like_GTPase"/>
</dbReference>
<dbReference type="PANTHER" id="PTHR43681">
    <property type="entry name" value="TRANSMEMBRANE GTPASE FZO"/>
    <property type="match status" value="1"/>
</dbReference>
<dbReference type="SUPFAM" id="SSF52540">
    <property type="entry name" value="P-loop containing nucleoside triphosphate hydrolases"/>
    <property type="match status" value="1"/>
</dbReference>
<dbReference type="EMBL" id="JAJNDB010000010">
    <property type="protein sequence ID" value="MCD2197859.1"/>
    <property type="molecule type" value="Genomic_DNA"/>
</dbReference>
<comment type="caution">
    <text evidence="2">The sequence shown here is derived from an EMBL/GenBank/DDBJ whole genome shotgun (WGS) entry which is preliminary data.</text>
</comment>
<dbReference type="Proteomes" id="UP001199469">
    <property type="component" value="Unassembled WGS sequence"/>
</dbReference>